<dbReference type="PROSITE" id="PS00916">
    <property type="entry name" value="PI3_4_KINASE_2"/>
    <property type="match status" value="1"/>
</dbReference>
<dbReference type="FunFam" id="3.30.1010.10:FF:000010">
    <property type="entry name" value="serine/threonine-protein kinase SMG1 isoform X1"/>
    <property type="match status" value="1"/>
</dbReference>
<keyword evidence="2" id="KW-0808">Transferase</keyword>
<organism evidence="10">
    <name type="scientific">Tetraodon nigroviridis</name>
    <name type="common">Spotted green pufferfish</name>
    <name type="synonym">Chelonodon nigroviridis</name>
    <dbReference type="NCBI Taxonomy" id="99883"/>
    <lineage>
        <taxon>Eukaryota</taxon>
        <taxon>Metazoa</taxon>
        <taxon>Chordata</taxon>
        <taxon>Craniata</taxon>
        <taxon>Vertebrata</taxon>
        <taxon>Euteleostomi</taxon>
        <taxon>Actinopterygii</taxon>
        <taxon>Neopterygii</taxon>
        <taxon>Teleostei</taxon>
        <taxon>Neoteleostei</taxon>
        <taxon>Acanthomorphata</taxon>
        <taxon>Eupercaria</taxon>
        <taxon>Tetraodontiformes</taxon>
        <taxon>Tetradontoidea</taxon>
        <taxon>Tetraodontidae</taxon>
        <taxon>Tetraodon</taxon>
    </lineage>
</organism>
<evidence type="ECO:0000313" key="10">
    <source>
        <dbReference type="EMBL" id="CAG06224.1"/>
    </source>
</evidence>
<dbReference type="Pfam" id="PF15785">
    <property type="entry name" value="SMG1"/>
    <property type="match status" value="2"/>
</dbReference>
<evidence type="ECO:0000259" key="9">
    <source>
        <dbReference type="PROSITE" id="PS51190"/>
    </source>
</evidence>
<dbReference type="InterPro" id="IPR018936">
    <property type="entry name" value="PI3/4_kinase_CS"/>
</dbReference>
<name>Q4RZF8_TETNG</name>
<reference evidence="10" key="2">
    <citation type="submission" date="2004-02" db="EMBL/GenBank/DDBJ databases">
        <authorList>
            <consortium name="Genoscope"/>
            <consortium name="Whitehead Institute Centre for Genome Research"/>
        </authorList>
    </citation>
    <scope>NUCLEOTIDE SEQUENCE</scope>
</reference>
<evidence type="ECO:0000259" key="8">
    <source>
        <dbReference type="PROSITE" id="PS50290"/>
    </source>
</evidence>
<dbReference type="InterPro" id="IPR016024">
    <property type="entry name" value="ARM-type_fold"/>
</dbReference>
<feature type="region of interest" description="Disordered" evidence="7">
    <location>
        <begin position="2075"/>
        <end position="2102"/>
    </location>
</feature>
<dbReference type="InterPro" id="IPR011009">
    <property type="entry name" value="Kinase-like_dom_sf"/>
</dbReference>
<evidence type="ECO:0000256" key="7">
    <source>
        <dbReference type="SAM" id="MobiDB-lite"/>
    </source>
</evidence>
<dbReference type="Pfam" id="PF02260">
    <property type="entry name" value="FATC"/>
    <property type="match status" value="1"/>
</dbReference>
<sequence length="2188" mass="245078">MLLLPYSSKLLWELRQDAATCLGLLCTVLSYEAESIFKWLFLKLTSSTRDEVKLLYLMATYHALEAAGERKAFSHIMQMVMTHLQSILENVDTPELLCQSVKCILQVAHCYPHVFSINFRDTVDILVGWHIDHTQKQSVTQQVSGHFLFHFFSYFSILFFSNDVFGIFQAVSSNVLACLHLPYLLAYKTGIFPRTFGLKLGGKNKQQGHVRNSTKERLTLKRMCPFPTCVCVCVVLLRPPCLFIFLPSFFPPLPLSAAAPCGGIPPGNECVGVLLASVEPTGQLMEAVLVYGLDQLDCCQACSSEYNLSVLILLTVTVDQINTKLPASFVEKLLAPKSKLLQLRFHRDKEVISAVHGVYQALLSLKNIPTLEAAYKMVLGEIACALSSLTSALNSCGVDPAHNSSLCSSIQHPSFASLTLPLDNAEFTLIFNLSTLTTIGNTKNSLIGVIFTLLSQNLLLVHSDLAVYYPAIQYAVLYTLYSHCTRHDHFISSSLSSSPSLFDGAVISTVTTATKKHFSTLLGLLGGLLVKEHLYFETRKLLLTWAQEICVLMKKSDTYSPLFSLSTFNKFCRGLLSNALNEDQSICLQTCHCIQVLSSSLSNELLQSCVDVCRVQLVHSAVRVRQAFGKLLRTIPLDIALSNQCHPRMRDISLAVRHHMSRAPSSTFHPQDFSDLISFILYGTLHRGGVLKRFFYTNRQTCQDWLTRIRLALMRVGLLSGKPAVTIRHGFDLLTEFKNSSTQGPEVEVLLILLAEALCELHCPEAIQGLAAWSLFTTGRSLSWLSSVALQAEGSVSGSINLRTDLNYIQALSRFEEGDLAECATQLELLPGEDYSSLSYSKDKLDGHLTELCLTAVKFARKKGNIVLASRLLRKCGSGSNENEQEDDLSLTFRLLTLDGTLGEKWGPELQIEKAKVLRAAVNVGVGEPDFVLGQLYQLSTYLAPEMAKSWAALASWAYRWGRKDEDIALQQDDDEDDMVDVIWRQLTGSCPWLADMSQAVSDGLIRVWRHVVDRIFGLYRVSCQAYFTFLKLNVGQGSSPSFFPVSIIQRHTSGKAYAACCVEWPKTPRILYSILPLWAHYPLEQKPKMQIMMSLQQRAQKRASYLLHLDEISPRLLSMTKTEMALPGEVSASDAITIQSIGNTITILPTKTKPKKLFFMGSDGRNYPYLFKGLEDLHLDERIMQFLSIVNTMFTKINQQEQPHFHACHYSVTPLGTRSGLIQWVDGATPLFGLYKRWQQREAVLQAQKSYARSTAVMSMVGYIIGLGDRHLDNVLIDMTTGEVVHIDYNVCFEKGKSLRVPEKVPFRMTHNIETALGVTGVEGIFKLSCEQVLQIMRRGRETLLTLLEAFVYDPLVDWTAGGEVGFAGAVYGGGGQQAENKQSKREMERDITRSLFSSRVAEIKVNWFKNRDEMLAVLPQVEEAVEEYLVLQELLCQGGKLQEKLQEEIAFLEGAENHPDHLILTLEQRYEILFAPQPSTAICQFLSSVELTLQHQISETNDRVMRQAERLKAEGTTVSACEEQVQEIEHCITGFLPTIQVVYLANAVYTCLQELNTNFRQIIFPEALCCMIKGEPTLESMLVEIEQLVEQSSDGLGLQGMVNNLQATTCFDKDGHNHLLNIIRLIQPRNMEEPGQDTPKMSPGQMLLVAFDGMFTQLENAFAQLTDKVEAKDFGVESKVLCKICFNMCLVLKMKVSLDELCKKAVEHSLASGRISQLLLNRATVLASSYDTAWKKLDLLRRLDAHLEAAKASLQRSQLHVAMFQWQHEDILGPSNQPLSVSIPPRSIILSNMKKKLYKLSQDEGAIVAVQEKLASLEASIEQRLKWAGGANPALAPVLQDFEMTITERRAIVARENQRTSQVTFLCSTILNFEGLRTRSAEALNMDAALFELLKRCQQTCSFAAKFSSSVSPIELQLLHRLSPVLDLPIGSPDWLSCAQRQLEEQLNVEQNTRVEREQQLEVCAETLQVLVDSIKTILSHHNRQLADVKHLLRAMAKDEEAALADGEEVVYEGSVRQFLLEYKAWQDNNQLVLFTVVQASGQPRSQEQLELLEEIPDTLKELYSQSERCTGLKTQPDSVSQNARKALPRNFGTPTDTPPSTLVMNSKALNASPKRAIRDPKTGRAVQERNSYAVSVWKRVKAKLEGRDIDPNRRMSITEQVDFVIKEATNLDNLAQLYEGWTAWV</sequence>
<dbReference type="SMART" id="SM01343">
    <property type="entry name" value="FATC"/>
    <property type="match status" value="1"/>
</dbReference>
<keyword evidence="4" id="KW-0418">Kinase</keyword>
<keyword evidence="6" id="KW-0866">Nonsense-mediated mRNA decay</keyword>
<accession>Q4RZF8</accession>
<evidence type="ECO:0000256" key="1">
    <source>
        <dbReference type="ARBA" id="ARBA00012513"/>
    </source>
</evidence>
<evidence type="ECO:0000256" key="4">
    <source>
        <dbReference type="ARBA" id="ARBA00022777"/>
    </source>
</evidence>
<dbReference type="Gene3D" id="1.10.1070.11">
    <property type="entry name" value="Phosphatidylinositol 3-/4-kinase, catalytic domain"/>
    <property type="match status" value="1"/>
</dbReference>
<keyword evidence="3" id="KW-0547">Nucleotide-binding</keyword>
<dbReference type="InterPro" id="IPR031559">
    <property type="entry name" value="SMG1"/>
</dbReference>
<dbReference type="GO" id="GO:0004674">
    <property type="term" value="F:protein serine/threonine kinase activity"/>
    <property type="evidence" value="ECO:0007669"/>
    <property type="project" value="UniProtKB-EC"/>
</dbReference>
<feature type="domain" description="PI3K/PI4K catalytic" evidence="8">
    <location>
        <begin position="1142"/>
        <end position="1398"/>
    </location>
</feature>
<dbReference type="Pfam" id="PF00454">
    <property type="entry name" value="PI3_PI4_kinase"/>
    <property type="match status" value="2"/>
</dbReference>
<dbReference type="PROSITE" id="PS50290">
    <property type="entry name" value="PI3_4_KINASE_3"/>
    <property type="match status" value="1"/>
</dbReference>
<dbReference type="InterPro" id="IPR000403">
    <property type="entry name" value="PI3/4_kinase_cat_dom"/>
</dbReference>
<dbReference type="OrthoDB" id="10065496at2759"/>
<dbReference type="PANTHER" id="PTHR11139:SF71">
    <property type="entry name" value="SERINE_THREONINE-PROTEIN KINASE SMG1"/>
    <property type="match status" value="1"/>
</dbReference>
<dbReference type="InterPro" id="IPR036940">
    <property type="entry name" value="PI3/4_kinase_cat_sf"/>
</dbReference>
<dbReference type="InterPro" id="IPR003152">
    <property type="entry name" value="FATC_dom"/>
</dbReference>
<proteinExistence type="predicted"/>
<comment type="caution">
    <text evidence="10">The sequence shown here is derived from an EMBL/GenBank/DDBJ whole genome shotgun (WGS) entry which is preliminary data.</text>
</comment>
<dbReference type="KEGG" id="tng:GSTEN00026506G001"/>
<dbReference type="InterPro" id="IPR050517">
    <property type="entry name" value="DDR_Repair_Kinase"/>
</dbReference>
<keyword evidence="5" id="KW-0067">ATP-binding</keyword>
<feature type="domain" description="FATC" evidence="9">
    <location>
        <begin position="2156"/>
        <end position="2188"/>
    </location>
</feature>
<dbReference type="GO" id="GO:0000184">
    <property type="term" value="P:nuclear-transcribed mRNA catabolic process, nonsense-mediated decay"/>
    <property type="evidence" value="ECO:0007669"/>
    <property type="project" value="UniProtKB-KW"/>
</dbReference>
<dbReference type="Gene3D" id="3.30.1010.10">
    <property type="entry name" value="Phosphatidylinositol 3-kinase Catalytic Subunit, Chain A, domain 4"/>
    <property type="match status" value="1"/>
</dbReference>
<dbReference type="SMART" id="SM00146">
    <property type="entry name" value="PI3Kc"/>
    <property type="match status" value="1"/>
</dbReference>
<evidence type="ECO:0000256" key="2">
    <source>
        <dbReference type="ARBA" id="ARBA00022679"/>
    </source>
</evidence>
<evidence type="ECO:0000256" key="3">
    <source>
        <dbReference type="ARBA" id="ARBA00022741"/>
    </source>
</evidence>
<dbReference type="GO" id="GO:0005634">
    <property type="term" value="C:nucleus"/>
    <property type="evidence" value="ECO:0007669"/>
    <property type="project" value="TreeGrafter"/>
</dbReference>
<dbReference type="EC" id="2.7.11.1" evidence="1"/>
<reference evidence="10" key="1">
    <citation type="journal article" date="2004" name="Nature">
        <title>Genome duplication in the teleost fish Tetraodon nigroviridis reveals the early vertebrate proto-karyotype.</title>
        <authorList>
            <person name="Jaillon O."/>
            <person name="Aury J.-M."/>
            <person name="Brunet F."/>
            <person name="Petit J.-L."/>
            <person name="Stange-Thomann N."/>
            <person name="Mauceli E."/>
            <person name="Bouneau L."/>
            <person name="Fischer C."/>
            <person name="Ozouf-Costaz C."/>
            <person name="Bernot A."/>
            <person name="Nicaud S."/>
            <person name="Jaffe D."/>
            <person name="Fisher S."/>
            <person name="Lutfalla G."/>
            <person name="Dossat C."/>
            <person name="Segurens B."/>
            <person name="Dasilva C."/>
            <person name="Salanoubat M."/>
            <person name="Levy M."/>
            <person name="Boudet N."/>
            <person name="Castellano S."/>
            <person name="Anthouard V."/>
            <person name="Jubin C."/>
            <person name="Castelli V."/>
            <person name="Katinka M."/>
            <person name="Vacherie B."/>
            <person name="Biemont C."/>
            <person name="Skalli Z."/>
            <person name="Cattolico L."/>
            <person name="Poulain J."/>
            <person name="De Berardinis V."/>
            <person name="Cruaud C."/>
            <person name="Duprat S."/>
            <person name="Brottier P."/>
            <person name="Coutanceau J.-P."/>
            <person name="Gouzy J."/>
            <person name="Parra G."/>
            <person name="Lardier G."/>
            <person name="Chapple C."/>
            <person name="McKernan K.J."/>
            <person name="McEwan P."/>
            <person name="Bosak S."/>
            <person name="Kellis M."/>
            <person name="Volff J.-N."/>
            <person name="Guigo R."/>
            <person name="Zody M.C."/>
            <person name="Mesirov J."/>
            <person name="Lindblad-Toh K."/>
            <person name="Birren B."/>
            <person name="Nusbaum C."/>
            <person name="Kahn D."/>
            <person name="Robinson-Rechavi M."/>
            <person name="Laudet V."/>
            <person name="Schachter V."/>
            <person name="Quetier F."/>
            <person name="Saurin W."/>
            <person name="Scarpelli C."/>
            <person name="Wincker P."/>
            <person name="Lander E.S."/>
            <person name="Weissenbach J."/>
            <person name="Roest Crollius H."/>
        </authorList>
    </citation>
    <scope>NUCLEOTIDE SEQUENCE [LARGE SCALE GENOMIC DNA]</scope>
</reference>
<dbReference type="PROSITE" id="PS51190">
    <property type="entry name" value="FATC"/>
    <property type="match status" value="1"/>
</dbReference>
<evidence type="ECO:0000256" key="6">
    <source>
        <dbReference type="ARBA" id="ARBA00023161"/>
    </source>
</evidence>
<dbReference type="GO" id="GO:0005524">
    <property type="term" value="F:ATP binding"/>
    <property type="evidence" value="ECO:0007669"/>
    <property type="project" value="UniProtKB-KW"/>
</dbReference>
<protein>
    <recommendedName>
        <fullName evidence="1">non-specific serine/threonine protein kinase</fullName>
        <ecNumber evidence="1">2.7.11.1</ecNumber>
    </recommendedName>
</protein>
<feature type="compositionally biased region" description="Polar residues" evidence="7">
    <location>
        <begin position="2075"/>
        <end position="2086"/>
    </location>
</feature>
<evidence type="ECO:0000256" key="5">
    <source>
        <dbReference type="ARBA" id="ARBA00022840"/>
    </source>
</evidence>
<dbReference type="EMBL" id="CAAE01014932">
    <property type="protein sequence ID" value="CAG06224.1"/>
    <property type="molecule type" value="Genomic_DNA"/>
</dbReference>
<dbReference type="SUPFAM" id="SSF56112">
    <property type="entry name" value="Protein kinase-like (PK-like)"/>
    <property type="match status" value="1"/>
</dbReference>
<dbReference type="FunFam" id="1.10.1070.11:FF:000008">
    <property type="entry name" value="serine/threonine-protein kinase SMG1 isoform X2"/>
    <property type="match status" value="1"/>
</dbReference>
<gene>
    <name evidence="10" type="ORF">GSTENG00026506001</name>
</gene>
<dbReference type="PANTHER" id="PTHR11139">
    <property type="entry name" value="ATAXIA TELANGIECTASIA MUTATED ATM -RELATED"/>
    <property type="match status" value="1"/>
</dbReference>
<dbReference type="SUPFAM" id="SSF48371">
    <property type="entry name" value="ARM repeat"/>
    <property type="match status" value="1"/>
</dbReference>